<keyword evidence="2" id="KW-1185">Reference proteome</keyword>
<protein>
    <submittedName>
        <fullName evidence="1">Uncharacterized protein</fullName>
    </submittedName>
</protein>
<dbReference type="Proteomes" id="UP001196097">
    <property type="component" value="Plasmid pCF3-5"/>
</dbReference>
<keyword evidence="1" id="KW-0614">Plasmid</keyword>
<organism evidence="1 2">
    <name type="scientific">Acidithiobacillus ferruginosus</name>
    <dbReference type="NCBI Taxonomy" id="3063951"/>
    <lineage>
        <taxon>Bacteria</taxon>
        <taxon>Pseudomonadati</taxon>
        <taxon>Pseudomonadota</taxon>
        <taxon>Acidithiobacillia</taxon>
        <taxon>Acidithiobacillales</taxon>
        <taxon>Acidithiobacillaceae</taxon>
        <taxon>Acidithiobacillus</taxon>
    </lineage>
</organism>
<accession>A0ACD5ILQ1</accession>
<sequence length="250" mass="27461">MPTNDFKVFSPKDSSIVCIKTDAPKHLGDIVSQIQNTVLQRLVNDNTKISAVPKASSAANIKQLQATSENLHTQIENVLAQEHTVNTELTLLKTKDSVLQNQSHRLTQMIDEMRPLVQKGIGSVHNDSTALTMMIQNNQVAQEQQQLFKIEMERSVTLPKEQASLLNDLNALKRQENYLNAKVAANAAQMELAQASLKALQLTHVVRPSSPSLEPVGPGKGVFIILGAFIGFILGIFYALLSNALKSNKE</sequence>
<evidence type="ECO:0000313" key="2">
    <source>
        <dbReference type="Proteomes" id="UP001196097"/>
    </source>
</evidence>
<dbReference type="EMBL" id="CP130951">
    <property type="protein sequence ID" value="XRP74722.1"/>
    <property type="molecule type" value="Genomic_DNA"/>
</dbReference>
<evidence type="ECO:0000313" key="1">
    <source>
        <dbReference type="EMBL" id="XRP74722.1"/>
    </source>
</evidence>
<proteinExistence type="predicted"/>
<reference evidence="1 2" key="1">
    <citation type="journal article" date="2021" name="ISME J.">
        <title>Genomic evolution of the class Acidithiobacillia: deep-branching Proteobacteria living in extreme acidic conditions.</title>
        <authorList>
            <person name="Moya-Beltran A."/>
            <person name="Beard S."/>
            <person name="Rojas-Villalobos C."/>
            <person name="Issotta F."/>
            <person name="Gallardo Y."/>
            <person name="Ulloa R."/>
            <person name="Giaveno A."/>
            <person name="Degli Esposti M."/>
            <person name="Johnson D.B."/>
            <person name="Quatrini R."/>
        </authorList>
    </citation>
    <scope>NUCLEOTIDE SEQUENCE [LARGE SCALE GENOMIC DNA]</scope>
    <source>
        <strain evidence="1 2">CF3</strain>
    </source>
</reference>
<name>A0ACD5ILQ1_9PROT</name>
<geneLocation type="plasmid" evidence="1 2">
    <name>pCF3-5</name>
</geneLocation>
<gene>
    <name evidence="1" type="ORF">HF292_015750</name>
</gene>